<dbReference type="PROSITE" id="PS00512">
    <property type="entry name" value="ALPHA_GALACTOSIDASE"/>
    <property type="match status" value="1"/>
</dbReference>
<dbReference type="PRINTS" id="PR00740">
    <property type="entry name" value="GLHYDRLASE27"/>
</dbReference>
<dbReference type="GO" id="GO:0004557">
    <property type="term" value="F:alpha-galactosidase activity"/>
    <property type="evidence" value="ECO:0007669"/>
    <property type="project" value="UniProtKB-EC"/>
</dbReference>
<gene>
    <name evidence="11" type="ORF">LUZ63_010826</name>
</gene>
<feature type="chain" id="PRO_5040223873" description="Alpha-galactosidase" evidence="9">
    <location>
        <begin position="27"/>
        <end position="402"/>
    </location>
</feature>
<evidence type="ECO:0000256" key="4">
    <source>
        <dbReference type="ARBA" id="ARBA00022729"/>
    </source>
</evidence>
<evidence type="ECO:0000313" key="11">
    <source>
        <dbReference type="EMBL" id="KAJ1694128.1"/>
    </source>
</evidence>
<dbReference type="Gene3D" id="3.20.20.70">
    <property type="entry name" value="Aldolase class I"/>
    <property type="match status" value="1"/>
</dbReference>
<dbReference type="Pfam" id="PF17801">
    <property type="entry name" value="Melibiase_C"/>
    <property type="match status" value="1"/>
</dbReference>
<dbReference type="InterPro" id="IPR041233">
    <property type="entry name" value="Melibiase_C"/>
</dbReference>
<organism evidence="11 12">
    <name type="scientific">Rhynchospora breviuscula</name>
    <dbReference type="NCBI Taxonomy" id="2022672"/>
    <lineage>
        <taxon>Eukaryota</taxon>
        <taxon>Viridiplantae</taxon>
        <taxon>Streptophyta</taxon>
        <taxon>Embryophyta</taxon>
        <taxon>Tracheophyta</taxon>
        <taxon>Spermatophyta</taxon>
        <taxon>Magnoliopsida</taxon>
        <taxon>Liliopsida</taxon>
        <taxon>Poales</taxon>
        <taxon>Cyperaceae</taxon>
        <taxon>Cyperoideae</taxon>
        <taxon>Rhynchosporeae</taxon>
        <taxon>Rhynchospora</taxon>
    </lineage>
</organism>
<evidence type="ECO:0000259" key="10">
    <source>
        <dbReference type="Pfam" id="PF17801"/>
    </source>
</evidence>
<dbReference type="EC" id="3.2.1.22" evidence="3 8"/>
<dbReference type="InterPro" id="IPR017853">
    <property type="entry name" value="GH"/>
</dbReference>
<feature type="domain" description="Alpha galactosidase C-terminal" evidence="10">
    <location>
        <begin position="321"/>
        <end position="397"/>
    </location>
</feature>
<dbReference type="EMBL" id="JAMQYH010000003">
    <property type="protein sequence ID" value="KAJ1694128.1"/>
    <property type="molecule type" value="Genomic_DNA"/>
</dbReference>
<dbReference type="InterPro" id="IPR002241">
    <property type="entry name" value="Glyco_hydro_27"/>
</dbReference>
<comment type="catalytic activity">
    <reaction evidence="1 8">
        <text>Hydrolysis of terminal, non-reducing alpha-D-galactose residues in alpha-D-galactosides, including galactose oligosaccharides, galactomannans and galactolipids.</text>
        <dbReference type="EC" id="3.2.1.22"/>
    </reaction>
</comment>
<evidence type="ECO:0000256" key="1">
    <source>
        <dbReference type="ARBA" id="ARBA00001255"/>
    </source>
</evidence>
<dbReference type="PANTHER" id="PTHR11452:SF85">
    <property type="entry name" value="ALPHA-GALACTOSIDASE"/>
    <property type="match status" value="1"/>
</dbReference>
<evidence type="ECO:0000256" key="6">
    <source>
        <dbReference type="ARBA" id="ARBA00023157"/>
    </source>
</evidence>
<dbReference type="InterPro" id="IPR013780">
    <property type="entry name" value="Glyco_hydro_b"/>
</dbReference>
<evidence type="ECO:0000256" key="9">
    <source>
        <dbReference type="SAM" id="SignalP"/>
    </source>
</evidence>
<evidence type="ECO:0000313" key="12">
    <source>
        <dbReference type="Proteomes" id="UP001151287"/>
    </source>
</evidence>
<keyword evidence="5 8" id="KW-0378">Hydrolase</keyword>
<feature type="signal peptide" evidence="9">
    <location>
        <begin position="1"/>
        <end position="26"/>
    </location>
</feature>
<dbReference type="GO" id="GO:0009505">
    <property type="term" value="C:plant-type cell wall"/>
    <property type="evidence" value="ECO:0007669"/>
    <property type="project" value="TreeGrafter"/>
</dbReference>
<sequence length="402" mass="45357">MEKKVRLVKMLLMMLICVSAWISAESTDNIDSYRRLLLENGLGATPPMGWNSWNHFFCDIDETIIKETADALVSTGLAELGYKYVNIDDCWAEQERDSEGYLVPNKKTFPSGIKALADYIHSKGLKLGIYSDAGFQTCSNKMPGSLGYEQKDADTFASWDIDYLKYDNCNNNYTEPTKRYPPMSQALIKTGRPIFFSLCEWGEMHPAFWGAKLGNSWRTTTDISDTWDSMISRADQNEGYANFSGPGGWNDPDMLEVGNGGMSHKQYVVHFSLWAISKAPLLIGCDVRDLSNNTYKILGNKEVIDVNQDPLGIQAKKVKKDGDLEVWAGPLSKSRTVVLLLNRSVIRSTISAYWADLGVPADTSMEVRDLWKHKTYDKAFKNQLKFTMEGRSCRMFILKPLS</sequence>
<protein>
    <recommendedName>
        <fullName evidence="3 8">Alpha-galactosidase</fullName>
        <ecNumber evidence="3 8">3.2.1.22</ecNumber>
    </recommendedName>
    <alternativeName>
        <fullName evidence="8">Melibiase</fullName>
    </alternativeName>
</protein>
<evidence type="ECO:0000256" key="8">
    <source>
        <dbReference type="RuleBase" id="RU361168"/>
    </source>
</evidence>
<evidence type="ECO:0000256" key="3">
    <source>
        <dbReference type="ARBA" id="ARBA00012755"/>
    </source>
</evidence>
<dbReference type="SUPFAM" id="SSF51445">
    <property type="entry name" value="(Trans)glycosidases"/>
    <property type="match status" value="1"/>
</dbReference>
<reference evidence="11" key="1">
    <citation type="journal article" date="2022" name="Cell">
        <title>Repeat-based holocentromeres influence genome architecture and karyotype evolution.</title>
        <authorList>
            <person name="Hofstatter P.G."/>
            <person name="Thangavel G."/>
            <person name="Lux T."/>
            <person name="Neumann P."/>
            <person name="Vondrak T."/>
            <person name="Novak P."/>
            <person name="Zhang M."/>
            <person name="Costa L."/>
            <person name="Castellani M."/>
            <person name="Scott A."/>
            <person name="Toegelov H."/>
            <person name="Fuchs J."/>
            <person name="Mata-Sucre Y."/>
            <person name="Dias Y."/>
            <person name="Vanzela A.L.L."/>
            <person name="Huettel B."/>
            <person name="Almeida C.C.S."/>
            <person name="Simkova H."/>
            <person name="Souza G."/>
            <person name="Pedrosa-Harand A."/>
            <person name="Macas J."/>
            <person name="Mayer K.F.X."/>
            <person name="Houben A."/>
            <person name="Marques A."/>
        </authorList>
    </citation>
    <scope>NUCLEOTIDE SEQUENCE</scope>
    <source>
        <strain evidence="11">RhyBre1mFocal</strain>
    </source>
</reference>
<name>A0A9Q0CHW4_9POAL</name>
<dbReference type="OrthoDB" id="5795902at2759"/>
<keyword evidence="4 9" id="KW-0732">Signal</keyword>
<dbReference type="Proteomes" id="UP001151287">
    <property type="component" value="Unassembled WGS sequence"/>
</dbReference>
<proteinExistence type="inferred from homology"/>
<keyword evidence="12" id="KW-1185">Reference proteome</keyword>
<dbReference type="AlphaFoldDB" id="A0A9Q0CHW4"/>
<dbReference type="FunFam" id="3.20.20.70:FF:000093">
    <property type="entry name" value="Alpha-galactosidase"/>
    <property type="match status" value="1"/>
</dbReference>
<keyword evidence="6 8" id="KW-1015">Disulfide bond</keyword>
<dbReference type="GO" id="GO:0005975">
    <property type="term" value="P:carbohydrate metabolic process"/>
    <property type="evidence" value="ECO:0007669"/>
    <property type="project" value="InterPro"/>
</dbReference>
<evidence type="ECO:0000256" key="7">
    <source>
        <dbReference type="ARBA" id="ARBA00023295"/>
    </source>
</evidence>
<dbReference type="Gene3D" id="2.60.40.1180">
    <property type="entry name" value="Golgi alpha-mannosidase II"/>
    <property type="match status" value="1"/>
</dbReference>
<dbReference type="PANTHER" id="PTHR11452">
    <property type="entry name" value="ALPHA-GALACTOSIDASE/ALPHA-N-ACETYLGALACTOSAMINIDASE"/>
    <property type="match status" value="1"/>
</dbReference>
<dbReference type="CDD" id="cd14792">
    <property type="entry name" value="GH27"/>
    <property type="match status" value="1"/>
</dbReference>
<keyword evidence="7 8" id="KW-0326">Glycosidase</keyword>
<evidence type="ECO:0000256" key="2">
    <source>
        <dbReference type="ARBA" id="ARBA00009743"/>
    </source>
</evidence>
<dbReference type="Pfam" id="PF16499">
    <property type="entry name" value="Melibiase_2"/>
    <property type="match status" value="1"/>
</dbReference>
<evidence type="ECO:0000256" key="5">
    <source>
        <dbReference type="ARBA" id="ARBA00022801"/>
    </source>
</evidence>
<dbReference type="InterPro" id="IPR013785">
    <property type="entry name" value="Aldolase_TIM"/>
</dbReference>
<comment type="similarity">
    <text evidence="2 8">Belongs to the glycosyl hydrolase 27 family.</text>
</comment>
<comment type="caution">
    <text evidence="11">The sequence shown here is derived from an EMBL/GenBank/DDBJ whole genome shotgun (WGS) entry which is preliminary data.</text>
</comment>
<dbReference type="FunFam" id="2.60.40.1180:FF:000008">
    <property type="entry name" value="Alpha-galactosidase"/>
    <property type="match status" value="1"/>
</dbReference>
<dbReference type="InterPro" id="IPR000111">
    <property type="entry name" value="Glyco_hydro_27/36_CS"/>
</dbReference>
<dbReference type="SUPFAM" id="SSF51011">
    <property type="entry name" value="Glycosyl hydrolase domain"/>
    <property type="match status" value="1"/>
</dbReference>
<accession>A0A9Q0CHW4</accession>